<evidence type="ECO:0000313" key="2">
    <source>
        <dbReference type="EMBL" id="KAJ8487245.1"/>
    </source>
</evidence>
<keyword evidence="3" id="KW-1185">Reference proteome</keyword>
<dbReference type="Proteomes" id="UP001215151">
    <property type="component" value="Unassembled WGS sequence"/>
</dbReference>
<name>A0AAD7TW38_9APHY</name>
<reference evidence="2" key="1">
    <citation type="submission" date="2022-11" db="EMBL/GenBank/DDBJ databases">
        <title>Genome Sequence of Cubamyces cubensis.</title>
        <authorList>
            <person name="Buettner E."/>
        </authorList>
    </citation>
    <scope>NUCLEOTIDE SEQUENCE</scope>
    <source>
        <strain evidence="2">MPL-01</strain>
    </source>
</reference>
<proteinExistence type="predicted"/>
<dbReference type="AlphaFoldDB" id="A0AAD7TW38"/>
<sequence>MPALLANGWVGENPGPMSGLIIFGIIFCPILFIVLVVAFCTAKSWPCFRRGEGRQPAVAMAGVARGGVSYPTSTPQKWKFLRAPGALDGTYGDTKSVASKHSRSVSSFSDGSSVDGANVVFPVVAVPAPVHVSGDVSIV</sequence>
<organism evidence="2 3">
    <name type="scientific">Trametes cubensis</name>
    <dbReference type="NCBI Taxonomy" id="1111947"/>
    <lineage>
        <taxon>Eukaryota</taxon>
        <taxon>Fungi</taxon>
        <taxon>Dikarya</taxon>
        <taxon>Basidiomycota</taxon>
        <taxon>Agaricomycotina</taxon>
        <taxon>Agaricomycetes</taxon>
        <taxon>Polyporales</taxon>
        <taxon>Polyporaceae</taxon>
        <taxon>Trametes</taxon>
    </lineage>
</organism>
<evidence type="ECO:0000256" key="1">
    <source>
        <dbReference type="SAM" id="Phobius"/>
    </source>
</evidence>
<keyword evidence="1" id="KW-1133">Transmembrane helix</keyword>
<dbReference type="EMBL" id="JAPEVG010000082">
    <property type="protein sequence ID" value="KAJ8487245.1"/>
    <property type="molecule type" value="Genomic_DNA"/>
</dbReference>
<feature type="transmembrane region" description="Helical" evidence="1">
    <location>
        <begin position="20"/>
        <end position="40"/>
    </location>
</feature>
<keyword evidence="1" id="KW-0472">Membrane</keyword>
<gene>
    <name evidence="2" type="ORF">ONZ51_g4298</name>
</gene>
<accession>A0AAD7TW38</accession>
<keyword evidence="1" id="KW-0812">Transmembrane</keyword>
<comment type="caution">
    <text evidence="2">The sequence shown here is derived from an EMBL/GenBank/DDBJ whole genome shotgun (WGS) entry which is preliminary data.</text>
</comment>
<protein>
    <submittedName>
        <fullName evidence="2">Uncharacterized protein</fullName>
    </submittedName>
</protein>
<evidence type="ECO:0000313" key="3">
    <source>
        <dbReference type="Proteomes" id="UP001215151"/>
    </source>
</evidence>